<dbReference type="SUPFAM" id="SSF49879">
    <property type="entry name" value="SMAD/FHA domain"/>
    <property type="match status" value="1"/>
</dbReference>
<accession>A0A7W7FUI7</accession>
<protein>
    <recommendedName>
        <fullName evidence="3">FHA domain-containing protein</fullName>
    </recommendedName>
</protein>
<gene>
    <name evidence="1" type="ORF">HNR67_004228</name>
</gene>
<sequence>MTERLAVAGGQDLPAGHHSLAWGVQASEAPGTLHVLAVTGGITVGPREGREILFGRNRPDVHVCVGEHDRRISRHQGALTHHGDKWWISTLGRLPLRLPGARLLFNQDEPIPLAAGYTPLFIRGSSGREHLLEVHVRAKDGEELLTQHGASTRPPNTWALSPAEKLALVVLGQRYLLHELYPNPLSWRQAAEHLNEIRPGEKWTHKKVEHLIVGVRDRLSRGGVAGLTREEVGEPIGNTLNHNLIRELMENTTLVPPDLGLLHD</sequence>
<name>A0A7W7FUI7_9PSEU</name>
<keyword evidence="2" id="KW-1185">Reference proteome</keyword>
<evidence type="ECO:0008006" key="3">
    <source>
        <dbReference type="Google" id="ProtNLM"/>
    </source>
</evidence>
<evidence type="ECO:0000313" key="1">
    <source>
        <dbReference type="EMBL" id="MBB4678110.1"/>
    </source>
</evidence>
<evidence type="ECO:0000313" key="2">
    <source>
        <dbReference type="Proteomes" id="UP000533598"/>
    </source>
</evidence>
<dbReference type="Proteomes" id="UP000533598">
    <property type="component" value="Unassembled WGS sequence"/>
</dbReference>
<comment type="caution">
    <text evidence="1">The sequence shown here is derived from an EMBL/GenBank/DDBJ whole genome shotgun (WGS) entry which is preliminary data.</text>
</comment>
<dbReference type="RefSeq" id="WP_185003979.1">
    <property type="nucleotide sequence ID" value="NZ_BAAAUI010000041.1"/>
</dbReference>
<proteinExistence type="predicted"/>
<dbReference type="InterPro" id="IPR008984">
    <property type="entry name" value="SMAD_FHA_dom_sf"/>
</dbReference>
<dbReference type="AlphaFoldDB" id="A0A7W7FUI7"/>
<reference evidence="1 2" key="1">
    <citation type="submission" date="2020-08" db="EMBL/GenBank/DDBJ databases">
        <title>Sequencing the genomes of 1000 actinobacteria strains.</title>
        <authorList>
            <person name="Klenk H.-P."/>
        </authorList>
    </citation>
    <scope>NUCLEOTIDE SEQUENCE [LARGE SCALE GENOMIC DNA]</scope>
    <source>
        <strain evidence="1 2">DSM 44230</strain>
    </source>
</reference>
<organism evidence="1 2">
    <name type="scientific">Crossiella cryophila</name>
    <dbReference type="NCBI Taxonomy" id="43355"/>
    <lineage>
        <taxon>Bacteria</taxon>
        <taxon>Bacillati</taxon>
        <taxon>Actinomycetota</taxon>
        <taxon>Actinomycetes</taxon>
        <taxon>Pseudonocardiales</taxon>
        <taxon>Pseudonocardiaceae</taxon>
        <taxon>Crossiella</taxon>
    </lineage>
</organism>
<dbReference type="EMBL" id="JACHMH010000001">
    <property type="protein sequence ID" value="MBB4678110.1"/>
    <property type="molecule type" value="Genomic_DNA"/>
</dbReference>